<dbReference type="AlphaFoldDB" id="A0AAV2P9H6"/>
<evidence type="ECO:0000313" key="1">
    <source>
        <dbReference type="EMBL" id="CAL1688406.1"/>
    </source>
</evidence>
<evidence type="ECO:0000313" key="2">
    <source>
        <dbReference type="Proteomes" id="UP001497644"/>
    </source>
</evidence>
<protein>
    <submittedName>
        <fullName evidence="1">Uncharacterized protein</fullName>
    </submittedName>
</protein>
<gene>
    <name evidence="1" type="ORF">LPLAT_LOCUS13474</name>
</gene>
<dbReference type="EMBL" id="OZ034831">
    <property type="protein sequence ID" value="CAL1688406.1"/>
    <property type="molecule type" value="Genomic_DNA"/>
</dbReference>
<proteinExistence type="predicted"/>
<organism evidence="1 2">
    <name type="scientific">Lasius platythorax</name>
    <dbReference type="NCBI Taxonomy" id="488582"/>
    <lineage>
        <taxon>Eukaryota</taxon>
        <taxon>Metazoa</taxon>
        <taxon>Ecdysozoa</taxon>
        <taxon>Arthropoda</taxon>
        <taxon>Hexapoda</taxon>
        <taxon>Insecta</taxon>
        <taxon>Pterygota</taxon>
        <taxon>Neoptera</taxon>
        <taxon>Endopterygota</taxon>
        <taxon>Hymenoptera</taxon>
        <taxon>Apocrita</taxon>
        <taxon>Aculeata</taxon>
        <taxon>Formicoidea</taxon>
        <taxon>Formicidae</taxon>
        <taxon>Formicinae</taxon>
        <taxon>Lasius</taxon>
        <taxon>Lasius</taxon>
    </lineage>
</organism>
<accession>A0AAV2P9H6</accession>
<name>A0AAV2P9H6_9HYME</name>
<reference evidence="1" key="1">
    <citation type="submission" date="2024-04" db="EMBL/GenBank/DDBJ databases">
        <authorList>
            <consortium name="Molecular Ecology Group"/>
        </authorList>
    </citation>
    <scope>NUCLEOTIDE SEQUENCE</scope>
</reference>
<dbReference type="Proteomes" id="UP001497644">
    <property type="component" value="Chromosome 8"/>
</dbReference>
<keyword evidence="2" id="KW-1185">Reference proteome</keyword>
<sequence length="79" mass="9360">MLTKKGLDEQTMEWNQRSNNYYLQRRRQHRPPALLIIILTVDNARLQQPARMCQAGRRAVRDKLLIFARESQDPTMPPN</sequence>